<reference evidence="2" key="1">
    <citation type="journal article" date="2008" name="Nat. Genet.">
        <title>The Pristionchus pacificus genome provides a unique perspective on nematode lifestyle and parasitism.</title>
        <authorList>
            <person name="Dieterich C."/>
            <person name="Clifton S.W."/>
            <person name="Schuster L.N."/>
            <person name="Chinwalla A."/>
            <person name="Delehaunty K."/>
            <person name="Dinkelacker I."/>
            <person name="Fulton L."/>
            <person name="Fulton R."/>
            <person name="Godfrey J."/>
            <person name="Minx P."/>
            <person name="Mitreva M."/>
            <person name="Roeseler W."/>
            <person name="Tian H."/>
            <person name="Witte H."/>
            <person name="Yang S.P."/>
            <person name="Wilson R.K."/>
            <person name="Sommer R.J."/>
        </authorList>
    </citation>
    <scope>NUCLEOTIDE SEQUENCE [LARGE SCALE GENOMIC DNA]</scope>
    <source>
        <strain evidence="2">PS312</strain>
    </source>
</reference>
<name>A0A454XTU4_PRIPA</name>
<organism evidence="1 2">
    <name type="scientific">Pristionchus pacificus</name>
    <name type="common">Parasitic nematode worm</name>
    <dbReference type="NCBI Taxonomy" id="54126"/>
    <lineage>
        <taxon>Eukaryota</taxon>
        <taxon>Metazoa</taxon>
        <taxon>Ecdysozoa</taxon>
        <taxon>Nematoda</taxon>
        <taxon>Chromadorea</taxon>
        <taxon>Rhabditida</taxon>
        <taxon>Rhabditina</taxon>
        <taxon>Diplogasteromorpha</taxon>
        <taxon>Diplogasteroidea</taxon>
        <taxon>Neodiplogasteridae</taxon>
        <taxon>Pristionchus</taxon>
    </lineage>
</organism>
<proteinExistence type="predicted"/>
<accession>A0A8R1UUE7</accession>
<evidence type="ECO:0000313" key="1">
    <source>
        <dbReference type="EnsemblMetazoa" id="PPA40594.1"/>
    </source>
</evidence>
<reference evidence="1" key="2">
    <citation type="submission" date="2022-06" db="UniProtKB">
        <authorList>
            <consortium name="EnsemblMetazoa"/>
        </authorList>
    </citation>
    <scope>IDENTIFICATION</scope>
    <source>
        <strain evidence="1">PS312</strain>
    </source>
</reference>
<sequence>MPTSYDDRSEWDLIYEGSFFPYLYDGKDGSLRGFIPIMWKIIGEVLQKAIRYHEISRFISHMLLSAAQALFLLSITLTTFYHGAYFRGDTIVTVPSRPSTLTQLITSLDRRYMLLDVPGRTTMAQRNLTNNNVQFQPDKALFFKQLCSDRNAFTFLFSGEKYQRTIINASCALSQVTLNSMERTTYKPFERMGIDSPYVITTPRNLTSRRLMKRINGIILKFFQDEQIVNLWNPRSVDSLRHYYDDEAKPTAEFNPMSLEQLSIVFFLFLGGASAAILLMLAEKIYHKFFHRHNLISSFKTRSSAIVQKYSLHDRVILYE</sequence>
<protein>
    <submittedName>
        <fullName evidence="1">Uncharacterized protein</fullName>
    </submittedName>
</protein>
<dbReference type="PANTHER" id="PTHR47533:SF4">
    <property type="entry name" value="AB HYDROLASE-1 DOMAIN-CONTAINING PROTEIN"/>
    <property type="match status" value="1"/>
</dbReference>
<dbReference type="EnsemblMetazoa" id="PPA40594.1">
    <property type="protein sequence ID" value="PPA40594.1"/>
    <property type="gene ID" value="WBGene00278963"/>
</dbReference>
<evidence type="ECO:0000313" key="2">
    <source>
        <dbReference type="Proteomes" id="UP000005239"/>
    </source>
</evidence>
<dbReference type="Proteomes" id="UP000005239">
    <property type="component" value="Unassembled WGS sequence"/>
</dbReference>
<dbReference type="AlphaFoldDB" id="A0A454XTU4"/>
<accession>A0A454XTU4</accession>
<dbReference type="PANTHER" id="PTHR47533">
    <property type="entry name" value="PROTEIN CBG21859"/>
    <property type="match status" value="1"/>
</dbReference>
<keyword evidence="2" id="KW-1185">Reference proteome</keyword>
<gene>
    <name evidence="1" type="primary">WBGene00278963</name>
</gene>